<dbReference type="EMBL" id="JBAWTH010000053">
    <property type="protein sequence ID" value="KAL2281979.1"/>
    <property type="molecule type" value="Genomic_DNA"/>
</dbReference>
<evidence type="ECO:0000256" key="8">
    <source>
        <dbReference type="ARBA" id="ARBA00023002"/>
    </source>
</evidence>
<dbReference type="PANTHER" id="PTHR24305">
    <property type="entry name" value="CYTOCHROME P450"/>
    <property type="match status" value="1"/>
</dbReference>
<keyword evidence="11 13" id="KW-0472">Membrane</keyword>
<dbReference type="InterPro" id="IPR002401">
    <property type="entry name" value="Cyt_P450_E_grp-I"/>
</dbReference>
<dbReference type="PROSITE" id="PS00086">
    <property type="entry name" value="CYTOCHROME_P450"/>
    <property type="match status" value="1"/>
</dbReference>
<comment type="caution">
    <text evidence="14">The sequence shown here is derived from an EMBL/GenBank/DDBJ whole genome shotgun (WGS) entry which is preliminary data.</text>
</comment>
<keyword evidence="5 13" id="KW-0812">Transmembrane</keyword>
<dbReference type="InterPro" id="IPR017972">
    <property type="entry name" value="Cyt_P450_CS"/>
</dbReference>
<dbReference type="Proteomes" id="UP001600888">
    <property type="component" value="Unassembled WGS sequence"/>
</dbReference>
<evidence type="ECO:0000256" key="2">
    <source>
        <dbReference type="ARBA" id="ARBA00004370"/>
    </source>
</evidence>
<keyword evidence="10 12" id="KW-0503">Monooxygenase</keyword>
<keyword evidence="15" id="KW-1185">Reference proteome</keyword>
<dbReference type="CDD" id="cd11061">
    <property type="entry name" value="CYP67-like"/>
    <property type="match status" value="1"/>
</dbReference>
<evidence type="ECO:0008006" key="16">
    <source>
        <dbReference type="Google" id="ProtNLM"/>
    </source>
</evidence>
<comment type="subcellular location">
    <subcellularLocation>
        <location evidence="2">Membrane</location>
    </subcellularLocation>
</comment>
<evidence type="ECO:0000256" key="4">
    <source>
        <dbReference type="ARBA" id="ARBA00022617"/>
    </source>
</evidence>
<evidence type="ECO:0000256" key="13">
    <source>
        <dbReference type="SAM" id="Phobius"/>
    </source>
</evidence>
<protein>
    <recommendedName>
        <fullName evidence="16">Benzoate 4-monooxygenase cytochrome P450</fullName>
    </recommendedName>
</protein>
<evidence type="ECO:0000256" key="10">
    <source>
        <dbReference type="ARBA" id="ARBA00023033"/>
    </source>
</evidence>
<dbReference type="Pfam" id="PF00067">
    <property type="entry name" value="p450"/>
    <property type="match status" value="1"/>
</dbReference>
<evidence type="ECO:0000313" key="14">
    <source>
        <dbReference type="EMBL" id="KAL2281979.1"/>
    </source>
</evidence>
<evidence type="ECO:0000256" key="7">
    <source>
        <dbReference type="ARBA" id="ARBA00022989"/>
    </source>
</evidence>
<name>A0ABR4EHT2_9PEZI</name>
<keyword evidence="6 12" id="KW-0479">Metal-binding</keyword>
<dbReference type="PRINTS" id="PR00385">
    <property type="entry name" value="P450"/>
</dbReference>
<sequence>MFYKPLGVHAVVNWPRLGFPHHHSIPLPLFPQPWRVKMQLVICNNLLNMSASIPQHLAEPIALWLLGILVHLGLFIRGEWHLQAPIIVVNHFLAILVLFFFKHQQESSGIKQCLPVVGIDTAAYLSGLLGSISIYRLFFHRLRAFPGPRLAALTKLWHVWKCRGSQGHHVLEDWHKKYGSIVRTGPNELTLFHPSAFEALDGPRSRNTRSDWYDLLHPRISSIFTRDQGMHKDRRKLWEKIMIASSVAQYYESILVKVRALEDIISQSGSEALLVNDLIYFFAFDSMGAFGFGLDFGLMRDRKPIDGFRYMRSALGLLGPFTPAIWIARLGFSCIPGLWKVRHWFNMLKFSDNLMNTCMKSSPTKSESTQAYIASAFIEEYKRSGAGKVSERLLSGDGANLLVAASDSTAPSIIFLLYFLAKYPEHAFRIREELKAVDHEDVRALSALPHLTGTINEALRLLPAIPTAVSRNTPPEGLMFDSVFIPGGVKICAPRYSIGRLEEAFENPHDFVPERWYSKPEMVKAPRAFAPFGMGRTLCVGKNLAMAQMRLVAAAILPKYDIDFAPGEGNGEAVERDLKDQLTANPGKLRLVFAKRGS</sequence>
<evidence type="ECO:0000256" key="9">
    <source>
        <dbReference type="ARBA" id="ARBA00023004"/>
    </source>
</evidence>
<dbReference type="InterPro" id="IPR050121">
    <property type="entry name" value="Cytochrome_P450_monoxygenase"/>
</dbReference>
<dbReference type="PRINTS" id="PR00463">
    <property type="entry name" value="EP450I"/>
</dbReference>
<evidence type="ECO:0000256" key="6">
    <source>
        <dbReference type="ARBA" id="ARBA00022723"/>
    </source>
</evidence>
<dbReference type="InterPro" id="IPR001128">
    <property type="entry name" value="Cyt_P450"/>
</dbReference>
<dbReference type="SUPFAM" id="SSF48264">
    <property type="entry name" value="Cytochrome P450"/>
    <property type="match status" value="1"/>
</dbReference>
<keyword evidence="7 13" id="KW-1133">Transmembrane helix</keyword>
<gene>
    <name evidence="14" type="ORF">FJTKL_11238</name>
</gene>
<evidence type="ECO:0000256" key="11">
    <source>
        <dbReference type="ARBA" id="ARBA00023136"/>
    </source>
</evidence>
<dbReference type="InterPro" id="IPR036396">
    <property type="entry name" value="Cyt_P450_sf"/>
</dbReference>
<feature type="transmembrane region" description="Helical" evidence="13">
    <location>
        <begin position="113"/>
        <end position="138"/>
    </location>
</feature>
<feature type="transmembrane region" description="Helical" evidence="13">
    <location>
        <begin position="82"/>
        <end position="101"/>
    </location>
</feature>
<dbReference type="PANTHER" id="PTHR24305:SF112">
    <property type="entry name" value="L-ORNITHINE-N5-MONOOXYGENASE (EUROFUNG)"/>
    <property type="match status" value="1"/>
</dbReference>
<dbReference type="Gene3D" id="1.10.630.10">
    <property type="entry name" value="Cytochrome P450"/>
    <property type="match status" value="1"/>
</dbReference>
<accession>A0ABR4EHT2</accession>
<reference evidence="14 15" key="1">
    <citation type="submission" date="2024-03" db="EMBL/GenBank/DDBJ databases">
        <title>A high-quality draft genome sequence of Diaporthe vaccinii, a causative agent of upright dieback and viscid rot disease in cranberry plants.</title>
        <authorList>
            <person name="Sarrasin M."/>
            <person name="Lang B.F."/>
            <person name="Burger G."/>
        </authorList>
    </citation>
    <scope>NUCLEOTIDE SEQUENCE [LARGE SCALE GENOMIC DNA]</scope>
    <source>
        <strain evidence="14 15">IS7</strain>
    </source>
</reference>
<keyword evidence="4 12" id="KW-0349">Heme</keyword>
<organism evidence="14 15">
    <name type="scientific">Diaporthe vaccinii</name>
    <dbReference type="NCBI Taxonomy" id="105482"/>
    <lineage>
        <taxon>Eukaryota</taxon>
        <taxon>Fungi</taxon>
        <taxon>Dikarya</taxon>
        <taxon>Ascomycota</taxon>
        <taxon>Pezizomycotina</taxon>
        <taxon>Sordariomycetes</taxon>
        <taxon>Sordariomycetidae</taxon>
        <taxon>Diaporthales</taxon>
        <taxon>Diaporthaceae</taxon>
        <taxon>Diaporthe</taxon>
        <taxon>Diaporthe eres species complex</taxon>
    </lineage>
</organism>
<comment type="similarity">
    <text evidence="3 12">Belongs to the cytochrome P450 family.</text>
</comment>
<evidence type="ECO:0000256" key="1">
    <source>
        <dbReference type="ARBA" id="ARBA00001971"/>
    </source>
</evidence>
<comment type="cofactor">
    <cofactor evidence="1">
        <name>heme</name>
        <dbReference type="ChEBI" id="CHEBI:30413"/>
    </cofactor>
</comment>
<evidence type="ECO:0000256" key="5">
    <source>
        <dbReference type="ARBA" id="ARBA00022692"/>
    </source>
</evidence>
<proteinExistence type="inferred from homology"/>
<keyword evidence="8 12" id="KW-0560">Oxidoreductase</keyword>
<evidence type="ECO:0000256" key="3">
    <source>
        <dbReference type="ARBA" id="ARBA00010617"/>
    </source>
</evidence>
<evidence type="ECO:0000313" key="15">
    <source>
        <dbReference type="Proteomes" id="UP001600888"/>
    </source>
</evidence>
<keyword evidence="9 12" id="KW-0408">Iron</keyword>
<evidence type="ECO:0000256" key="12">
    <source>
        <dbReference type="RuleBase" id="RU000461"/>
    </source>
</evidence>